<accession>A0A412FUR9</accession>
<dbReference type="InterPro" id="IPR004701">
    <property type="entry name" value="PTS_EIIA_man-typ"/>
</dbReference>
<organism evidence="3 4">
    <name type="scientific">Holdemania filiformis</name>
    <dbReference type="NCBI Taxonomy" id="61171"/>
    <lineage>
        <taxon>Bacteria</taxon>
        <taxon>Bacillati</taxon>
        <taxon>Bacillota</taxon>
        <taxon>Erysipelotrichia</taxon>
        <taxon>Erysipelotrichales</taxon>
        <taxon>Erysipelotrichaceae</taxon>
        <taxon>Holdemania</taxon>
    </lineage>
</organism>
<dbReference type="Gene3D" id="3.40.50.510">
    <property type="entry name" value="Phosphotransferase system, mannose-type IIA component"/>
    <property type="match status" value="1"/>
</dbReference>
<dbReference type="RefSeq" id="WP_117895578.1">
    <property type="nucleotide sequence ID" value="NZ_CABJCV010000017.1"/>
</dbReference>
<dbReference type="GO" id="GO:0009401">
    <property type="term" value="P:phosphoenolpyruvate-dependent sugar phosphotransferase system"/>
    <property type="evidence" value="ECO:0007669"/>
    <property type="project" value="InterPro"/>
</dbReference>
<dbReference type="PROSITE" id="PS51096">
    <property type="entry name" value="PTS_EIIA_TYPE_4"/>
    <property type="match status" value="1"/>
</dbReference>
<dbReference type="PANTHER" id="PTHR33799:SF1">
    <property type="entry name" value="PTS SYSTEM MANNOSE-SPECIFIC EIIAB COMPONENT-RELATED"/>
    <property type="match status" value="1"/>
</dbReference>
<evidence type="ECO:0000259" key="2">
    <source>
        <dbReference type="PROSITE" id="PS51096"/>
    </source>
</evidence>
<dbReference type="Proteomes" id="UP000284178">
    <property type="component" value="Unassembled WGS sequence"/>
</dbReference>
<dbReference type="SUPFAM" id="SSF53062">
    <property type="entry name" value="PTS system fructose IIA component-like"/>
    <property type="match status" value="1"/>
</dbReference>
<dbReference type="GeneID" id="83016301"/>
<dbReference type="GO" id="GO:0016020">
    <property type="term" value="C:membrane"/>
    <property type="evidence" value="ECO:0007669"/>
    <property type="project" value="InterPro"/>
</dbReference>
<reference evidence="3 4" key="1">
    <citation type="submission" date="2018-08" db="EMBL/GenBank/DDBJ databases">
        <title>A genome reference for cultivated species of the human gut microbiota.</title>
        <authorList>
            <person name="Zou Y."/>
            <person name="Xue W."/>
            <person name="Luo G."/>
        </authorList>
    </citation>
    <scope>NUCLEOTIDE SEQUENCE [LARGE SCALE GENOMIC DNA]</scope>
    <source>
        <strain evidence="3 4">AF24-29</strain>
    </source>
</reference>
<dbReference type="InterPro" id="IPR051471">
    <property type="entry name" value="Bacterial_PTS_sugar_comp"/>
</dbReference>
<feature type="domain" description="PTS EIIA type-4" evidence="2">
    <location>
        <begin position="1"/>
        <end position="120"/>
    </location>
</feature>
<dbReference type="Pfam" id="PF03610">
    <property type="entry name" value="EIIA-man"/>
    <property type="match status" value="1"/>
</dbReference>
<keyword evidence="4" id="KW-1185">Reference proteome</keyword>
<proteinExistence type="predicted"/>
<protein>
    <recommendedName>
        <fullName evidence="2">PTS EIIA type-4 domain-containing protein</fullName>
    </recommendedName>
</protein>
<evidence type="ECO:0000313" key="4">
    <source>
        <dbReference type="Proteomes" id="UP000284178"/>
    </source>
</evidence>
<evidence type="ECO:0000256" key="1">
    <source>
        <dbReference type="ARBA" id="ARBA00022679"/>
    </source>
</evidence>
<dbReference type="AlphaFoldDB" id="A0A412FUR9"/>
<gene>
    <name evidence="3" type="ORF">DWY25_12945</name>
</gene>
<dbReference type="PANTHER" id="PTHR33799">
    <property type="entry name" value="PTS PERMEASE-RELATED-RELATED"/>
    <property type="match status" value="1"/>
</dbReference>
<keyword evidence="1" id="KW-0808">Transferase</keyword>
<dbReference type="InterPro" id="IPR036662">
    <property type="entry name" value="PTS_EIIA_man-typ_sf"/>
</dbReference>
<sequence length="136" mass="15142">MRKIVLLSHGGMAKGLLNTLSIFTANIDHITAISAYVDDCDPKAELERFWTSVNDDDQVVLCTDILGGSVNQLALPYLSRPNTYLFTGMNFPMLLQLTCLDENATEAEIKALADVGREAVVCMNDYEFPQYDDEDE</sequence>
<name>A0A412FUR9_9FIRM</name>
<comment type="caution">
    <text evidence="3">The sequence shown here is derived from an EMBL/GenBank/DDBJ whole genome shotgun (WGS) entry which is preliminary data.</text>
</comment>
<evidence type="ECO:0000313" key="3">
    <source>
        <dbReference type="EMBL" id="RGR71912.1"/>
    </source>
</evidence>
<dbReference type="GO" id="GO:0016740">
    <property type="term" value="F:transferase activity"/>
    <property type="evidence" value="ECO:0007669"/>
    <property type="project" value="UniProtKB-KW"/>
</dbReference>
<dbReference type="EMBL" id="QRUP01000017">
    <property type="protein sequence ID" value="RGR71912.1"/>
    <property type="molecule type" value="Genomic_DNA"/>
</dbReference>